<keyword evidence="2" id="KW-1133">Transmembrane helix</keyword>
<protein>
    <recommendedName>
        <fullName evidence="3">Inositolphosphotransferase Aur1/Ipt1 domain-containing protein</fullName>
    </recommendedName>
</protein>
<dbReference type="STRING" id="270351.Maq22A_c09190"/>
<evidence type="ECO:0000313" key="4">
    <source>
        <dbReference type="EMBL" id="BAQ45136.1"/>
    </source>
</evidence>
<feature type="compositionally biased region" description="Basic and acidic residues" evidence="1">
    <location>
        <begin position="20"/>
        <end position="36"/>
    </location>
</feature>
<dbReference type="OrthoDB" id="7584858at2"/>
<evidence type="ECO:0000256" key="2">
    <source>
        <dbReference type="SAM" id="Phobius"/>
    </source>
</evidence>
<gene>
    <name evidence="4" type="ORF">Maq22A_c09190</name>
</gene>
<dbReference type="RefSeq" id="WP_060846519.1">
    <property type="nucleotide sequence ID" value="NZ_AP014704.1"/>
</dbReference>
<dbReference type="GO" id="GO:0016020">
    <property type="term" value="C:membrane"/>
    <property type="evidence" value="ECO:0007669"/>
    <property type="project" value="UniProtKB-SubCell"/>
</dbReference>
<feature type="transmembrane region" description="Helical" evidence="2">
    <location>
        <begin position="203"/>
        <end position="222"/>
    </location>
</feature>
<feature type="transmembrane region" description="Helical" evidence="2">
    <location>
        <begin position="83"/>
        <end position="103"/>
    </location>
</feature>
<dbReference type="EMBL" id="AP014704">
    <property type="protein sequence ID" value="BAQ45136.1"/>
    <property type="molecule type" value="Genomic_DNA"/>
</dbReference>
<dbReference type="AlphaFoldDB" id="A0A0C6EY55"/>
<feature type="transmembrane region" description="Helical" evidence="2">
    <location>
        <begin position="297"/>
        <end position="315"/>
    </location>
</feature>
<feature type="region of interest" description="Disordered" evidence="1">
    <location>
        <begin position="1"/>
        <end position="36"/>
    </location>
</feature>
<keyword evidence="2" id="KW-0812">Transmembrane</keyword>
<dbReference type="Pfam" id="PF14378">
    <property type="entry name" value="PAP2_3"/>
    <property type="match status" value="1"/>
</dbReference>
<proteinExistence type="predicted"/>
<accession>A0A0C6EY55</accession>
<sequence>MPPVLAVPDIPPPTSARPILDARTEPRPALRGPIDDLETRPIARRSGAALGGPALVCWSIVAAAGGLLLAAVSVGGFRIADHVLAGALVQLAALGACGAALRTRGWERLGSGAEVASQLLLAGLLAPLLSVVAASTNLPYRDEDLLALDLALFGFDWAHVIAVARGWPLLVEVLSHVYASLLLQLTILVAALLVIGRVARAQAFCLAWVLTLAATVAVFPLMPALGGYLHFGVARADTHVLVTAAWHHVEILAPARAGTLSALTGDTLGGIVTFPSFHAAAAALLAWGFWGVPVLRWPALAVNLAMVAATPVIGGHYLVDVLAGLVIAGLALCVAARLVRAATPSSA</sequence>
<feature type="domain" description="Inositolphosphotransferase Aur1/Ipt1" evidence="3">
    <location>
        <begin position="144"/>
        <end position="333"/>
    </location>
</feature>
<dbReference type="KEGG" id="maqu:Maq22A_c09190"/>
<feature type="transmembrane region" description="Helical" evidence="2">
    <location>
        <begin position="50"/>
        <end position="71"/>
    </location>
</feature>
<feature type="transmembrane region" description="Helical" evidence="2">
    <location>
        <begin position="321"/>
        <end position="339"/>
    </location>
</feature>
<feature type="transmembrane region" description="Helical" evidence="2">
    <location>
        <begin position="146"/>
        <end position="167"/>
    </location>
</feature>
<feature type="transmembrane region" description="Helical" evidence="2">
    <location>
        <begin position="268"/>
        <end position="290"/>
    </location>
</feature>
<dbReference type="InterPro" id="IPR026841">
    <property type="entry name" value="Aur1/Ipt1"/>
</dbReference>
<keyword evidence="2" id="KW-0472">Membrane</keyword>
<reference evidence="4 5" key="1">
    <citation type="journal article" date="2015" name="Genome Announc.">
        <title>Complete Genome Sequence of Methylobacterium aquaticum Strain 22A, Isolated from Racomitrium japonicum Moss.</title>
        <authorList>
            <person name="Tani A."/>
            <person name="Ogura Y."/>
            <person name="Hayashi T."/>
            <person name="Kimbara K."/>
        </authorList>
    </citation>
    <scope>NUCLEOTIDE SEQUENCE [LARGE SCALE GENOMIC DNA]</scope>
    <source>
        <strain evidence="4 5">MA-22A</strain>
    </source>
</reference>
<dbReference type="PATRIC" id="fig|270351.10.peg.1762"/>
<feature type="compositionally biased region" description="Pro residues" evidence="1">
    <location>
        <begin position="1"/>
        <end position="15"/>
    </location>
</feature>
<evidence type="ECO:0000259" key="3">
    <source>
        <dbReference type="Pfam" id="PF14378"/>
    </source>
</evidence>
<reference evidence="5" key="2">
    <citation type="submission" date="2015-01" db="EMBL/GenBank/DDBJ databases">
        <title>Complete genome sequence of Methylobacterium aquaticum strain 22A.</title>
        <authorList>
            <person name="Tani A."/>
            <person name="Ogura Y."/>
            <person name="Hayashi T."/>
        </authorList>
    </citation>
    <scope>NUCLEOTIDE SEQUENCE [LARGE SCALE GENOMIC DNA]</scope>
    <source>
        <strain evidence="5">MA-22A</strain>
    </source>
</reference>
<dbReference type="Proteomes" id="UP000061432">
    <property type="component" value="Chromosome"/>
</dbReference>
<organism evidence="4 5">
    <name type="scientific">Methylobacterium aquaticum</name>
    <dbReference type="NCBI Taxonomy" id="270351"/>
    <lineage>
        <taxon>Bacteria</taxon>
        <taxon>Pseudomonadati</taxon>
        <taxon>Pseudomonadota</taxon>
        <taxon>Alphaproteobacteria</taxon>
        <taxon>Hyphomicrobiales</taxon>
        <taxon>Methylobacteriaceae</taxon>
        <taxon>Methylobacterium</taxon>
    </lineage>
</organism>
<feature type="transmembrane region" description="Helical" evidence="2">
    <location>
        <begin position="173"/>
        <end position="196"/>
    </location>
</feature>
<evidence type="ECO:0000313" key="5">
    <source>
        <dbReference type="Proteomes" id="UP000061432"/>
    </source>
</evidence>
<feature type="transmembrane region" description="Helical" evidence="2">
    <location>
        <begin position="115"/>
        <end position="134"/>
    </location>
</feature>
<name>A0A0C6EY55_9HYPH</name>
<evidence type="ECO:0000256" key="1">
    <source>
        <dbReference type="SAM" id="MobiDB-lite"/>
    </source>
</evidence>